<dbReference type="GO" id="GO:0034080">
    <property type="term" value="P:CENP-A containing chromatin assembly"/>
    <property type="evidence" value="ECO:0007669"/>
    <property type="project" value="InterPro"/>
</dbReference>
<accession>A0A443HZR5</accession>
<evidence type="ECO:0000313" key="2">
    <source>
        <dbReference type="EMBL" id="RWQ97332.1"/>
    </source>
</evidence>
<dbReference type="Proteomes" id="UP000283841">
    <property type="component" value="Unassembled WGS sequence"/>
</dbReference>
<dbReference type="RefSeq" id="XP_028486977.1">
    <property type="nucleotide sequence ID" value="XM_028629748.1"/>
</dbReference>
<dbReference type="GO" id="GO:0007059">
    <property type="term" value="P:chromosome segregation"/>
    <property type="evidence" value="ECO:0007669"/>
    <property type="project" value="InterPro"/>
</dbReference>
<organism evidence="2 3">
    <name type="scientific">Byssochlamys spectabilis</name>
    <name type="common">Paecilomyces variotii</name>
    <dbReference type="NCBI Taxonomy" id="264951"/>
    <lineage>
        <taxon>Eukaryota</taxon>
        <taxon>Fungi</taxon>
        <taxon>Dikarya</taxon>
        <taxon>Ascomycota</taxon>
        <taxon>Pezizomycotina</taxon>
        <taxon>Eurotiomycetes</taxon>
        <taxon>Eurotiomycetidae</taxon>
        <taxon>Eurotiales</taxon>
        <taxon>Thermoascaceae</taxon>
        <taxon>Paecilomyces</taxon>
    </lineage>
</organism>
<comment type="caution">
    <text evidence="2">The sequence shown here is derived from an EMBL/GenBank/DDBJ whole genome shotgun (WGS) entry which is preliminary data.</text>
</comment>
<evidence type="ECO:0000313" key="3">
    <source>
        <dbReference type="Proteomes" id="UP000283841"/>
    </source>
</evidence>
<dbReference type="GeneID" id="39599025"/>
<dbReference type="InterPro" id="IPR007902">
    <property type="entry name" value="Chl4/mis15/CENP-N"/>
</dbReference>
<dbReference type="Gene3D" id="3.10.20.720">
    <property type="match status" value="1"/>
</dbReference>
<protein>
    <submittedName>
        <fullName evidence="2">Centromere protein Chl4/mis15/CENP-N</fullName>
    </submittedName>
</protein>
<keyword evidence="3" id="KW-1185">Reference proteome</keyword>
<gene>
    <name evidence="2" type="ORF">C8Q69DRAFT_455076</name>
</gene>
<dbReference type="VEuPathDB" id="FungiDB:C8Q69DRAFT_455076"/>
<sequence length="502" mass="55418">MARLKTVRAPTTASLPNSLRIPSTTPSLVKTLGKISRQSLLDLTFEWLDEKNVQSFPPFLERDQTERGDDEEINPYPAAVTVEDVREVYRELQSRRGGKREVIDRILEGDWRHGITLRQLAMADLRYVEDHPAGSHRWTALKLAPIRGSKSSSPDSGVDSASDITACIPRFHPSTFLQNLQREISSLVKAHYHISRSKSLPLTFLRIFITDSPYQYPRQPPEIFTDASRVVYVAFPDSSPFLYTSIAAPPGTKTAPAATHPLATDTRTLQHILREAIPKALSRPHERYTLEPTSLTAKSLHALLALRGPGRTNSANGAFSIFADAVLEGSPLDPRASNTVAPEEYQSEGSSEKQDEEVQKPPSTDAKDQQTQTQTQTKRSNLRQSDSEQDPEGSKRRKLAVYSRFGTAGTPASAAALDRLDIRLLDPPVAEDEVLDDDVVDSTDAPTMTLTFHGSDVVSGLRRLAELGVADPERMPSWMTGEEAVSVAAVKGGRRIVPNNER</sequence>
<proteinExistence type="predicted"/>
<feature type="compositionally biased region" description="Basic and acidic residues" evidence="1">
    <location>
        <begin position="350"/>
        <end position="359"/>
    </location>
</feature>
<dbReference type="EMBL" id="RCNU01000002">
    <property type="protein sequence ID" value="RWQ97332.1"/>
    <property type="molecule type" value="Genomic_DNA"/>
</dbReference>
<evidence type="ECO:0000256" key="1">
    <source>
        <dbReference type="SAM" id="MobiDB-lite"/>
    </source>
</evidence>
<feature type="region of interest" description="Disordered" evidence="1">
    <location>
        <begin position="330"/>
        <end position="398"/>
    </location>
</feature>
<reference evidence="2 3" key="1">
    <citation type="journal article" date="2018" name="Front. Microbiol.">
        <title>Genomic and genetic insights into a cosmopolitan fungus, Paecilomyces variotii (Eurotiales).</title>
        <authorList>
            <person name="Urquhart A.S."/>
            <person name="Mondo S.J."/>
            <person name="Makela M.R."/>
            <person name="Hane J.K."/>
            <person name="Wiebenga A."/>
            <person name="He G."/>
            <person name="Mihaltcheva S."/>
            <person name="Pangilinan J."/>
            <person name="Lipzen A."/>
            <person name="Barry K."/>
            <person name="de Vries R.P."/>
            <person name="Grigoriev I.V."/>
            <person name="Idnurm A."/>
        </authorList>
    </citation>
    <scope>NUCLEOTIDE SEQUENCE [LARGE SCALE GENOMIC DNA]</scope>
    <source>
        <strain evidence="2 3">CBS 101075</strain>
    </source>
</reference>
<dbReference type="AlphaFoldDB" id="A0A443HZR5"/>
<dbReference type="STRING" id="264951.A0A443HZR5"/>
<dbReference type="Pfam" id="PF05238">
    <property type="entry name" value="CENP-N"/>
    <property type="match status" value="1"/>
</dbReference>
<name>A0A443HZR5_BYSSP</name>